<gene>
    <name evidence="10" type="ORF">C8N32_12423</name>
</gene>
<evidence type="ECO:0000256" key="2">
    <source>
        <dbReference type="ARBA" id="ARBA00008566"/>
    </source>
</evidence>
<feature type="transmembrane region" description="Helical" evidence="9">
    <location>
        <begin position="308"/>
        <end position="325"/>
    </location>
</feature>
<keyword evidence="11" id="KW-1185">Reference proteome</keyword>
<evidence type="ECO:0000256" key="3">
    <source>
        <dbReference type="ARBA" id="ARBA00022448"/>
    </source>
</evidence>
<keyword evidence="3" id="KW-0813">Transport</keyword>
<dbReference type="GO" id="GO:0005886">
    <property type="term" value="C:plasma membrane"/>
    <property type="evidence" value="ECO:0007669"/>
    <property type="project" value="UniProtKB-SubCell"/>
</dbReference>
<feature type="transmembrane region" description="Helical" evidence="9">
    <location>
        <begin position="67"/>
        <end position="89"/>
    </location>
</feature>
<reference evidence="10 11" key="1">
    <citation type="submission" date="2018-04" db="EMBL/GenBank/DDBJ databases">
        <title>Genomic Encyclopedia of Archaeal and Bacterial Type Strains, Phase II (KMG-II): from individual species to whole genera.</title>
        <authorList>
            <person name="Goeker M."/>
        </authorList>
    </citation>
    <scope>NUCLEOTIDE SEQUENCE [LARGE SCALE GENOMIC DNA]</scope>
    <source>
        <strain evidence="10 11">DSM 18064</strain>
    </source>
</reference>
<dbReference type="CDD" id="cd09319">
    <property type="entry name" value="TDT_like_1"/>
    <property type="match status" value="1"/>
</dbReference>
<keyword evidence="6 9" id="KW-1133">Transmembrane helix</keyword>
<dbReference type="Proteomes" id="UP000243859">
    <property type="component" value="Unassembled WGS sequence"/>
</dbReference>
<feature type="transmembrane region" description="Helical" evidence="9">
    <location>
        <begin position="169"/>
        <end position="189"/>
    </location>
</feature>
<dbReference type="InterPro" id="IPR051629">
    <property type="entry name" value="Sulfite_efflux_TDT"/>
</dbReference>
<dbReference type="OrthoDB" id="958273at2"/>
<keyword evidence="4" id="KW-1003">Cell membrane</keyword>
<protein>
    <submittedName>
        <fullName evidence="10">Tellurite resistance protein TehA-like permease</fullName>
    </submittedName>
</protein>
<feature type="transmembrane region" description="Helical" evidence="9">
    <location>
        <begin position="201"/>
        <end position="227"/>
    </location>
</feature>
<comment type="similarity">
    <text evidence="2">Belongs to the tellurite-resistance/dicarboxylate transporter (TDT) family.</text>
</comment>
<feature type="compositionally biased region" description="Pro residues" evidence="8">
    <location>
        <begin position="1"/>
        <end position="14"/>
    </location>
</feature>
<dbReference type="InterPro" id="IPR004695">
    <property type="entry name" value="SLAC1/Mae1/Ssu1/TehA"/>
</dbReference>
<evidence type="ECO:0000256" key="9">
    <source>
        <dbReference type="SAM" id="Phobius"/>
    </source>
</evidence>
<evidence type="ECO:0000256" key="4">
    <source>
        <dbReference type="ARBA" id="ARBA00022475"/>
    </source>
</evidence>
<dbReference type="AlphaFoldDB" id="A0A2T5BP14"/>
<feature type="transmembrane region" description="Helical" evidence="9">
    <location>
        <begin position="337"/>
        <end position="361"/>
    </location>
</feature>
<feature type="region of interest" description="Disordered" evidence="8">
    <location>
        <begin position="1"/>
        <end position="22"/>
    </location>
</feature>
<comment type="caution">
    <text evidence="10">The sequence shown here is derived from an EMBL/GenBank/DDBJ whole genome shotgun (WGS) entry which is preliminary data.</text>
</comment>
<feature type="transmembrane region" description="Helical" evidence="9">
    <location>
        <begin position="239"/>
        <end position="258"/>
    </location>
</feature>
<keyword evidence="7 9" id="KW-0472">Membrane</keyword>
<dbReference type="PANTHER" id="PTHR31686:SF1">
    <property type="entry name" value="SULFITE EFFLUX PUMP SSU1"/>
    <property type="match status" value="1"/>
</dbReference>
<dbReference type="InterPro" id="IPR038665">
    <property type="entry name" value="Voltage-dep_anion_channel_sf"/>
</dbReference>
<feature type="transmembrane region" description="Helical" evidence="9">
    <location>
        <begin position="134"/>
        <end position="157"/>
    </location>
</feature>
<dbReference type="EMBL" id="QAAA01000024">
    <property type="protein sequence ID" value="PTN00729.1"/>
    <property type="molecule type" value="Genomic_DNA"/>
</dbReference>
<evidence type="ECO:0000256" key="7">
    <source>
        <dbReference type="ARBA" id="ARBA00023136"/>
    </source>
</evidence>
<accession>A0A2T5BP14</accession>
<proteinExistence type="inferred from homology"/>
<evidence type="ECO:0000256" key="8">
    <source>
        <dbReference type="SAM" id="MobiDB-lite"/>
    </source>
</evidence>
<comment type="subcellular location">
    <subcellularLocation>
        <location evidence="1">Cell membrane</location>
        <topology evidence="1">Multi-pass membrane protein</topology>
    </subcellularLocation>
</comment>
<feature type="transmembrane region" description="Helical" evidence="9">
    <location>
        <begin position="101"/>
        <end position="122"/>
    </location>
</feature>
<name>A0A2T5BP14_9RHOB</name>
<evidence type="ECO:0000256" key="6">
    <source>
        <dbReference type="ARBA" id="ARBA00022989"/>
    </source>
</evidence>
<sequence length="384" mass="40664">MSRVPPPADTPSQPPKASATERPAAPTLVQIIDCSAADLSPASFALVMATGSVSMAVHVMGGTRLSLALFALNGGFFVALLGLTALRLVRHRSRAAADLRDHGAAMGFFTTVVGVCVFAIQLARLGGQPGIASAFYVVAAGLWFFVNYAVLAALITARTKPTLRRGLNGLWLLAVVGAQAVAALGGTLAPEFPLQRELLLLASLVFFLVGCMLYIPIISLIFFRLVFVRLTPAEIGWPYWIGMGAAAITTLSGAMLAEQAGDVAILASFRPFLLGFSLFFWAVGTWWIPLLVVLGIWVHVVHRTPLRYGVQVWGIVFPLGMYTLSTEQLARAAELDLLARIPPVSVIAAVAVWSLACAGLLRHIVGLFGGSGDIASTKDAADDE</sequence>
<evidence type="ECO:0000256" key="5">
    <source>
        <dbReference type="ARBA" id="ARBA00022692"/>
    </source>
</evidence>
<dbReference type="PANTHER" id="PTHR31686">
    <property type="match status" value="1"/>
</dbReference>
<feature type="transmembrane region" description="Helical" evidence="9">
    <location>
        <begin position="278"/>
        <end position="301"/>
    </location>
</feature>
<dbReference type="GO" id="GO:0000319">
    <property type="term" value="F:sulfite transmembrane transporter activity"/>
    <property type="evidence" value="ECO:0007669"/>
    <property type="project" value="TreeGrafter"/>
</dbReference>
<organism evidence="10 11">
    <name type="scientific">Rhodovulum imhoffii</name>
    <dbReference type="NCBI Taxonomy" id="365340"/>
    <lineage>
        <taxon>Bacteria</taxon>
        <taxon>Pseudomonadati</taxon>
        <taxon>Pseudomonadota</taxon>
        <taxon>Alphaproteobacteria</taxon>
        <taxon>Rhodobacterales</taxon>
        <taxon>Paracoccaceae</taxon>
        <taxon>Rhodovulum</taxon>
    </lineage>
</organism>
<evidence type="ECO:0000313" key="10">
    <source>
        <dbReference type="EMBL" id="PTN00729.1"/>
    </source>
</evidence>
<dbReference type="Gene3D" id="1.50.10.150">
    <property type="entry name" value="Voltage-dependent anion channel"/>
    <property type="match status" value="1"/>
</dbReference>
<dbReference type="Pfam" id="PF03595">
    <property type="entry name" value="SLAC1"/>
    <property type="match status" value="1"/>
</dbReference>
<evidence type="ECO:0000256" key="1">
    <source>
        <dbReference type="ARBA" id="ARBA00004651"/>
    </source>
</evidence>
<evidence type="ECO:0000313" key="11">
    <source>
        <dbReference type="Proteomes" id="UP000243859"/>
    </source>
</evidence>
<keyword evidence="5 9" id="KW-0812">Transmembrane</keyword>